<reference evidence="1" key="1">
    <citation type="submission" date="2014-05" db="EMBL/GenBank/DDBJ databases">
        <authorList>
            <person name="Chronopoulou M."/>
        </authorList>
    </citation>
    <scope>NUCLEOTIDE SEQUENCE</scope>
    <source>
        <tissue evidence="1">Whole organism</tissue>
    </source>
</reference>
<name>A0A0K2TDL5_LEPSM</name>
<dbReference type="AlphaFoldDB" id="A0A0K2TDL5"/>
<protein>
    <submittedName>
        <fullName evidence="1">Uncharacterized protein</fullName>
    </submittedName>
</protein>
<organism evidence="1">
    <name type="scientific">Lepeophtheirus salmonis</name>
    <name type="common">Salmon louse</name>
    <name type="synonym">Caligus salmonis</name>
    <dbReference type="NCBI Taxonomy" id="72036"/>
    <lineage>
        <taxon>Eukaryota</taxon>
        <taxon>Metazoa</taxon>
        <taxon>Ecdysozoa</taxon>
        <taxon>Arthropoda</taxon>
        <taxon>Crustacea</taxon>
        <taxon>Multicrustacea</taxon>
        <taxon>Hexanauplia</taxon>
        <taxon>Copepoda</taxon>
        <taxon>Siphonostomatoida</taxon>
        <taxon>Caligidae</taxon>
        <taxon>Lepeophtheirus</taxon>
    </lineage>
</organism>
<proteinExistence type="predicted"/>
<accession>A0A0K2TDL5</accession>
<sequence length="115" mass="13094">MAVYWECSIVGTLIALGPCNSYPRLRTVDQYYKEHALTSTGELKRFTGNIADWILRTSVTSLTRAANFLQQDPPIDFFIGIGLVERKKYKIIMTKKKKINTKFLGDKALEEPSYG</sequence>
<dbReference type="EMBL" id="HACA01006747">
    <property type="protein sequence ID" value="CDW24108.1"/>
    <property type="molecule type" value="Transcribed_RNA"/>
</dbReference>
<evidence type="ECO:0000313" key="1">
    <source>
        <dbReference type="EMBL" id="CDW24108.1"/>
    </source>
</evidence>